<feature type="coiled-coil region" evidence="1">
    <location>
        <begin position="69"/>
        <end position="96"/>
    </location>
</feature>
<evidence type="ECO:0000256" key="1">
    <source>
        <dbReference type="SAM" id="Coils"/>
    </source>
</evidence>
<keyword evidence="1" id="KW-0175">Coiled coil</keyword>
<dbReference type="EMBL" id="MN738760">
    <property type="protein sequence ID" value="QHS83596.1"/>
    <property type="molecule type" value="Genomic_DNA"/>
</dbReference>
<dbReference type="AlphaFoldDB" id="A0A6C0AVK2"/>
<reference evidence="2" key="1">
    <citation type="journal article" date="2020" name="Nature">
        <title>Giant virus diversity and host interactions through global metagenomics.</title>
        <authorList>
            <person name="Schulz F."/>
            <person name="Roux S."/>
            <person name="Paez-Espino D."/>
            <person name="Jungbluth S."/>
            <person name="Walsh D.A."/>
            <person name="Denef V.J."/>
            <person name="McMahon K.D."/>
            <person name="Konstantinidis K.T."/>
            <person name="Eloe-Fadrosh E.A."/>
            <person name="Kyrpides N.C."/>
            <person name="Woyke T."/>
        </authorList>
    </citation>
    <scope>NUCLEOTIDE SEQUENCE</scope>
    <source>
        <strain evidence="2">GVMAG-S-ERX555961-36</strain>
    </source>
</reference>
<proteinExistence type="predicted"/>
<sequence>MIVKTDKVFLQNLEKLQSEVVGYILSKRGDIIRDEFAYKFSQIFTESIVKVFGIEEIIDSDNWTNKNINNAEKIALEIILEEVERQKEENKRFKEGIMYVGKKQGYTPKKEKKSLRWSTKPLDIKEIEPIPYESYKDWQTELEEIDVNSSGRNVMRHIKKDIQIAENRMNETKEGDLHSNLWNLIYEKVFTNLINDNVDENKANVVAIQSAEEAVEEARIHFPQKFIKTPDQIAQLLSKKSLSQEDSEIIRDSMIRNAERNDYI</sequence>
<protein>
    <submittedName>
        <fullName evidence="2">Uncharacterized protein</fullName>
    </submittedName>
</protein>
<evidence type="ECO:0000313" key="2">
    <source>
        <dbReference type="EMBL" id="QHS83596.1"/>
    </source>
</evidence>
<name>A0A6C0AVK2_9ZZZZ</name>
<accession>A0A6C0AVK2</accession>
<organism evidence="2">
    <name type="scientific">viral metagenome</name>
    <dbReference type="NCBI Taxonomy" id="1070528"/>
    <lineage>
        <taxon>unclassified sequences</taxon>
        <taxon>metagenomes</taxon>
        <taxon>organismal metagenomes</taxon>
    </lineage>
</organism>